<organism evidence="1 2">
    <name type="scientific">Paraburkholderia phenazinium</name>
    <dbReference type="NCBI Taxonomy" id="60549"/>
    <lineage>
        <taxon>Bacteria</taxon>
        <taxon>Pseudomonadati</taxon>
        <taxon>Pseudomonadota</taxon>
        <taxon>Betaproteobacteria</taxon>
        <taxon>Burkholderiales</taxon>
        <taxon>Burkholderiaceae</taxon>
        <taxon>Paraburkholderia</taxon>
    </lineage>
</organism>
<accession>A0A1N6HZW1</accession>
<dbReference type="Proteomes" id="UP000184693">
    <property type="component" value="Unassembled WGS sequence"/>
</dbReference>
<sequence>MRTCGERDPIQLSLIVHFTVEQDDPRPPTGILIKAGCPPVILSFGVLRRGADMRRFLLDPPDALGKLSLRIESRGRIIACAQLGERKRQWPPDDWTVQLPHVDQASSRSEHNCRFSCSFHFVFLSNWQEIQISVTGQSGARRIHCAINLDKNSLECTTTFGVLFGFLRSRTCANATGYPRHARSHCAAGSPSGTLIFGVLSFAIDVSWGRRIARCRMFARANFDCVKRRCACPVAQ</sequence>
<reference evidence="1 2" key="1">
    <citation type="submission" date="2016-11" db="EMBL/GenBank/DDBJ databases">
        <authorList>
            <person name="Jaros S."/>
            <person name="Januszkiewicz K."/>
            <person name="Wedrychowicz H."/>
        </authorList>
    </citation>
    <scope>NUCLEOTIDE SEQUENCE [LARGE SCALE GENOMIC DNA]</scope>
    <source>
        <strain evidence="1 2">GAS86</strain>
    </source>
</reference>
<name>A0A1N6HZW1_9BURK</name>
<evidence type="ECO:0000313" key="1">
    <source>
        <dbReference type="EMBL" id="SIO25175.1"/>
    </source>
</evidence>
<dbReference type="AlphaFoldDB" id="A0A1N6HZW1"/>
<gene>
    <name evidence="1" type="ORF">SAMN05444168_3802</name>
</gene>
<dbReference type="EMBL" id="FSRM01000001">
    <property type="protein sequence ID" value="SIO25175.1"/>
    <property type="molecule type" value="Genomic_DNA"/>
</dbReference>
<proteinExistence type="predicted"/>
<evidence type="ECO:0000313" key="2">
    <source>
        <dbReference type="Proteomes" id="UP000184693"/>
    </source>
</evidence>
<protein>
    <submittedName>
        <fullName evidence="1">Uncharacterized protein</fullName>
    </submittedName>
</protein>